<dbReference type="EMBL" id="JBHTLQ010000053">
    <property type="protein sequence ID" value="MFD1192368.1"/>
    <property type="molecule type" value="Genomic_DNA"/>
</dbReference>
<dbReference type="PANTHER" id="PTHR43777">
    <property type="entry name" value="MOLYBDENUM COFACTOR CYTIDYLYLTRANSFERASE"/>
    <property type="match status" value="1"/>
</dbReference>
<dbReference type="Proteomes" id="UP001597216">
    <property type="component" value="Unassembled WGS sequence"/>
</dbReference>
<evidence type="ECO:0000313" key="3">
    <source>
        <dbReference type="EMBL" id="MFD1192368.1"/>
    </source>
</evidence>
<evidence type="ECO:0000256" key="1">
    <source>
        <dbReference type="ARBA" id="ARBA00022842"/>
    </source>
</evidence>
<dbReference type="RefSeq" id="WP_377354476.1">
    <property type="nucleotide sequence ID" value="NZ_JBHTLQ010000053.1"/>
</dbReference>
<dbReference type="Pfam" id="PF12804">
    <property type="entry name" value="NTP_transf_3"/>
    <property type="match status" value="1"/>
</dbReference>
<keyword evidence="3" id="KW-0808">Transferase</keyword>
<dbReference type="SUPFAM" id="SSF53448">
    <property type="entry name" value="Nucleotide-diphospho-sugar transferases"/>
    <property type="match status" value="1"/>
</dbReference>
<reference evidence="4" key="1">
    <citation type="journal article" date="2019" name="Int. J. Syst. Evol. Microbiol.">
        <title>The Global Catalogue of Microorganisms (GCM) 10K type strain sequencing project: providing services to taxonomists for standard genome sequencing and annotation.</title>
        <authorList>
            <consortium name="The Broad Institute Genomics Platform"/>
            <consortium name="The Broad Institute Genome Sequencing Center for Infectious Disease"/>
            <person name="Wu L."/>
            <person name="Ma J."/>
        </authorList>
    </citation>
    <scope>NUCLEOTIDE SEQUENCE [LARGE SCALE GENOMIC DNA]</scope>
    <source>
        <strain evidence="4">CCUG 55074</strain>
    </source>
</reference>
<evidence type="ECO:0000259" key="2">
    <source>
        <dbReference type="Pfam" id="PF12804"/>
    </source>
</evidence>
<evidence type="ECO:0000313" key="4">
    <source>
        <dbReference type="Proteomes" id="UP001597216"/>
    </source>
</evidence>
<dbReference type="CDD" id="cd04182">
    <property type="entry name" value="GT_2_like_f"/>
    <property type="match status" value="1"/>
</dbReference>
<accession>A0ABW3T5T1</accession>
<dbReference type="InterPro" id="IPR029044">
    <property type="entry name" value="Nucleotide-diphossugar_trans"/>
</dbReference>
<keyword evidence="4" id="KW-1185">Reference proteome</keyword>
<protein>
    <submittedName>
        <fullName evidence="3">NTP transferase domain-containing protein</fullName>
    </submittedName>
</protein>
<feature type="domain" description="MobA-like NTP transferase" evidence="2">
    <location>
        <begin position="11"/>
        <end position="177"/>
    </location>
</feature>
<dbReference type="Gene3D" id="3.90.550.10">
    <property type="entry name" value="Spore Coat Polysaccharide Biosynthesis Protein SpsA, Chain A"/>
    <property type="match status" value="1"/>
</dbReference>
<comment type="caution">
    <text evidence="3">The sequence shown here is derived from an EMBL/GenBank/DDBJ whole genome shotgun (WGS) entry which is preliminary data.</text>
</comment>
<name>A0ABW3T5T1_9CAUL</name>
<gene>
    <name evidence="3" type="ORF">ACFQ27_17400</name>
</gene>
<dbReference type="GO" id="GO:0016740">
    <property type="term" value="F:transferase activity"/>
    <property type="evidence" value="ECO:0007669"/>
    <property type="project" value="UniProtKB-KW"/>
</dbReference>
<dbReference type="InterPro" id="IPR025877">
    <property type="entry name" value="MobA-like_NTP_Trfase"/>
</dbReference>
<dbReference type="PANTHER" id="PTHR43777:SF1">
    <property type="entry name" value="MOLYBDENUM COFACTOR CYTIDYLYLTRANSFERASE"/>
    <property type="match status" value="1"/>
</dbReference>
<sequence length="206" mass="20334">MTGVDGVAFEAIVLAAGAGSRFGGGKLLAPWRGGVLLDGALEAAFAAPVGRVIVVTGTDAEAVGAAATAHAARHGEAMRLALVHAADHAEGMGASLRTGAAALSPNLDGVFVFLGDMPRVPAGVADQLAAAVLAGAPAASAAFRGQRGHPTLIGADLIPGLLTLKGDAGARGVLKDLGPRLALIEAPDDGVLFDVDERGDLDAGRK</sequence>
<keyword evidence="1" id="KW-0460">Magnesium</keyword>
<organism evidence="3 4">
    <name type="scientific">Phenylobacterium conjunctum</name>
    <dbReference type="NCBI Taxonomy" id="1298959"/>
    <lineage>
        <taxon>Bacteria</taxon>
        <taxon>Pseudomonadati</taxon>
        <taxon>Pseudomonadota</taxon>
        <taxon>Alphaproteobacteria</taxon>
        <taxon>Caulobacterales</taxon>
        <taxon>Caulobacteraceae</taxon>
        <taxon>Phenylobacterium</taxon>
    </lineage>
</organism>
<proteinExistence type="predicted"/>